<gene>
    <name evidence="2" type="ORF">OXX778_LOCUS16197</name>
</gene>
<feature type="compositionally biased region" description="Polar residues" evidence="1">
    <location>
        <begin position="197"/>
        <end position="212"/>
    </location>
</feature>
<evidence type="ECO:0000313" key="2">
    <source>
        <dbReference type="EMBL" id="CAF0996756.1"/>
    </source>
</evidence>
<dbReference type="EMBL" id="CAJNOC010003762">
    <property type="protein sequence ID" value="CAF0996756.1"/>
    <property type="molecule type" value="Genomic_DNA"/>
</dbReference>
<accession>A0A814GI86</accession>
<comment type="caution">
    <text evidence="2">The sequence shown here is derived from an EMBL/GenBank/DDBJ whole genome shotgun (WGS) entry which is preliminary data.</text>
</comment>
<keyword evidence="3" id="KW-1185">Reference proteome</keyword>
<reference evidence="2" key="1">
    <citation type="submission" date="2021-02" db="EMBL/GenBank/DDBJ databases">
        <authorList>
            <person name="Nowell W R."/>
        </authorList>
    </citation>
    <scope>NUCLEOTIDE SEQUENCE</scope>
    <source>
        <strain evidence="2">Ploen Becks lab</strain>
    </source>
</reference>
<feature type="region of interest" description="Disordered" evidence="1">
    <location>
        <begin position="161"/>
        <end position="222"/>
    </location>
</feature>
<evidence type="ECO:0000313" key="3">
    <source>
        <dbReference type="Proteomes" id="UP000663879"/>
    </source>
</evidence>
<feature type="compositionally biased region" description="Basic and acidic residues" evidence="1">
    <location>
        <begin position="166"/>
        <end position="177"/>
    </location>
</feature>
<evidence type="ECO:0000256" key="1">
    <source>
        <dbReference type="SAM" id="MobiDB-lite"/>
    </source>
</evidence>
<sequence>CEIWEPLFCSIKVKRSSYRFLCELIKKEKYSEQTREVLKELDVLIEDEGIPEGEQDHVSIERHSRKLQKTLFRPTELRRSQSLDNVRIKDDILWQFGKTSESLSQNFASFCKIYKENNEKMLKSFEAIQKSLNVQTAYQENFIKIYNTNIDLNSAKTNVSISSAQENDRPRTSKSLDKQSNPNCDRSSDSETEIENPGQNENQNVTETSNVAENCDGDISLY</sequence>
<proteinExistence type="predicted"/>
<protein>
    <submittedName>
        <fullName evidence="2">Uncharacterized protein</fullName>
    </submittedName>
</protein>
<feature type="non-terminal residue" evidence="2">
    <location>
        <position position="1"/>
    </location>
</feature>
<name>A0A814GI86_9BILA</name>
<organism evidence="2 3">
    <name type="scientific">Brachionus calyciflorus</name>
    <dbReference type="NCBI Taxonomy" id="104777"/>
    <lineage>
        <taxon>Eukaryota</taxon>
        <taxon>Metazoa</taxon>
        <taxon>Spiralia</taxon>
        <taxon>Gnathifera</taxon>
        <taxon>Rotifera</taxon>
        <taxon>Eurotatoria</taxon>
        <taxon>Monogononta</taxon>
        <taxon>Pseudotrocha</taxon>
        <taxon>Ploima</taxon>
        <taxon>Brachionidae</taxon>
        <taxon>Brachionus</taxon>
    </lineage>
</organism>
<dbReference type="Proteomes" id="UP000663879">
    <property type="component" value="Unassembled WGS sequence"/>
</dbReference>
<dbReference type="AlphaFoldDB" id="A0A814GI86"/>